<dbReference type="InterPro" id="IPR009003">
    <property type="entry name" value="Peptidase_S1_PA"/>
</dbReference>
<evidence type="ECO:0000256" key="1">
    <source>
        <dbReference type="ARBA" id="ARBA00023157"/>
    </source>
</evidence>
<organism evidence="5">
    <name type="scientific">Xenopsylla cheopis</name>
    <name type="common">Oriental rat flea</name>
    <name type="synonym">Pulex cheopis</name>
    <dbReference type="NCBI Taxonomy" id="163159"/>
    <lineage>
        <taxon>Eukaryota</taxon>
        <taxon>Metazoa</taxon>
        <taxon>Ecdysozoa</taxon>
        <taxon>Arthropoda</taxon>
        <taxon>Hexapoda</taxon>
        <taxon>Insecta</taxon>
        <taxon>Pterygota</taxon>
        <taxon>Neoptera</taxon>
        <taxon>Endopterygota</taxon>
        <taxon>Siphonaptera</taxon>
        <taxon>Pulicidae</taxon>
        <taxon>Xenopsyllinae</taxon>
        <taxon>Xenopsylla</taxon>
    </lineage>
</organism>
<sequence length="288" mass="30660">MKSLLVVVTLVAAATAANVDWLNLRPIAPPAIMSNLPAWKKVDGRIAGGQEVTPHQIPFQVAVLVHMADGKSAFCGGSLVSQNYVLTAAHCAEPGESFTIVLGAHDVTNESEEGTLRVEATSKLVHKDWNSFLLRNDIALIKLPEPVQLNDRVQLSRLPKKSQSSNDFSNMEGTASGWGKNGDSATTIHPVLQFVKNTVMTNDDCNGIYMGVVQPTNVCLSGADGKSTCAGDSGGPLTVVDADNKITQIGLTSFGLAFGCELGFPTGFTRVSSYLDWIEENSDVKIEA</sequence>
<dbReference type="PROSITE" id="PS00135">
    <property type="entry name" value="TRYPSIN_SER"/>
    <property type="match status" value="1"/>
</dbReference>
<keyword evidence="2 5" id="KW-0645">Protease</keyword>
<dbReference type="PANTHER" id="PTHR24250">
    <property type="entry name" value="CHYMOTRYPSIN-RELATED"/>
    <property type="match status" value="1"/>
</dbReference>
<dbReference type="InterPro" id="IPR018114">
    <property type="entry name" value="TRYPSIN_HIS"/>
</dbReference>
<keyword evidence="3" id="KW-0732">Signal</keyword>
<protein>
    <submittedName>
        <fullName evidence="5">Putative trypsin-like serine protease</fullName>
    </submittedName>
</protein>
<dbReference type="PROSITE" id="PS00134">
    <property type="entry name" value="TRYPSIN_HIS"/>
    <property type="match status" value="1"/>
</dbReference>
<dbReference type="SUPFAM" id="SSF50494">
    <property type="entry name" value="Trypsin-like serine proteases"/>
    <property type="match status" value="1"/>
</dbReference>
<reference evidence="5" key="1">
    <citation type="submission" date="2020-03" db="EMBL/GenBank/DDBJ databases">
        <title>Transcriptomic Profiling of the Digestive Tract of the Rat Flea, Xenopsylla cheopis, Following Blood Feeding and Infection with Yersinia pestis.</title>
        <authorList>
            <person name="Bland D.M."/>
            <person name="Martens C.A."/>
            <person name="Virtaneva K."/>
            <person name="Kanakabandi K."/>
            <person name="Long D."/>
            <person name="Rosenke R."/>
            <person name="Saturday G.A."/>
            <person name="Hoyt F.H."/>
            <person name="Bruno D.P."/>
            <person name="Ribeiro J.M.C."/>
            <person name="Hinnebusch J."/>
        </authorList>
    </citation>
    <scope>NUCLEOTIDE SEQUENCE</scope>
</reference>
<feature type="signal peptide" evidence="3">
    <location>
        <begin position="1"/>
        <end position="16"/>
    </location>
</feature>
<proteinExistence type="predicted"/>
<feature type="domain" description="Peptidase S1" evidence="4">
    <location>
        <begin position="46"/>
        <end position="283"/>
    </location>
</feature>
<dbReference type="EMBL" id="GIIL01006557">
    <property type="protein sequence ID" value="NOV50283.1"/>
    <property type="molecule type" value="Transcribed_RNA"/>
</dbReference>
<dbReference type="FunFam" id="2.40.10.10:FF:000004">
    <property type="entry name" value="Tryptase gamma 1"/>
    <property type="match status" value="1"/>
</dbReference>
<dbReference type="InterPro" id="IPR001314">
    <property type="entry name" value="Peptidase_S1A"/>
</dbReference>
<dbReference type="PRINTS" id="PR00722">
    <property type="entry name" value="CHYMOTRYPSIN"/>
</dbReference>
<dbReference type="InterPro" id="IPR033116">
    <property type="entry name" value="TRYPSIN_SER"/>
</dbReference>
<keyword evidence="2" id="KW-0720">Serine protease</keyword>
<evidence type="ECO:0000256" key="2">
    <source>
        <dbReference type="RuleBase" id="RU363034"/>
    </source>
</evidence>
<feature type="chain" id="PRO_5027058224" evidence="3">
    <location>
        <begin position="17"/>
        <end position="288"/>
    </location>
</feature>
<dbReference type="PROSITE" id="PS50240">
    <property type="entry name" value="TRYPSIN_DOM"/>
    <property type="match status" value="1"/>
</dbReference>
<dbReference type="GO" id="GO:0006508">
    <property type="term" value="P:proteolysis"/>
    <property type="evidence" value="ECO:0007669"/>
    <property type="project" value="UniProtKB-KW"/>
</dbReference>
<dbReference type="InterPro" id="IPR001254">
    <property type="entry name" value="Trypsin_dom"/>
</dbReference>
<dbReference type="Gene3D" id="2.40.10.10">
    <property type="entry name" value="Trypsin-like serine proteases"/>
    <property type="match status" value="2"/>
</dbReference>
<evidence type="ECO:0000256" key="3">
    <source>
        <dbReference type="SAM" id="SignalP"/>
    </source>
</evidence>
<accession>A0A6M2DVZ0</accession>
<dbReference type="InterPro" id="IPR043504">
    <property type="entry name" value="Peptidase_S1_PA_chymotrypsin"/>
</dbReference>
<keyword evidence="2" id="KW-0378">Hydrolase</keyword>
<dbReference type="Pfam" id="PF00089">
    <property type="entry name" value="Trypsin"/>
    <property type="match status" value="1"/>
</dbReference>
<dbReference type="GO" id="GO:0004252">
    <property type="term" value="F:serine-type endopeptidase activity"/>
    <property type="evidence" value="ECO:0007669"/>
    <property type="project" value="InterPro"/>
</dbReference>
<keyword evidence="1" id="KW-1015">Disulfide bond</keyword>
<dbReference type="CDD" id="cd00190">
    <property type="entry name" value="Tryp_SPc"/>
    <property type="match status" value="1"/>
</dbReference>
<dbReference type="PANTHER" id="PTHR24250:SF50">
    <property type="entry name" value="PEPTIDASE S1 DOMAIN-CONTAINING PROTEIN"/>
    <property type="match status" value="1"/>
</dbReference>
<dbReference type="SMART" id="SM00020">
    <property type="entry name" value="Tryp_SPc"/>
    <property type="match status" value="1"/>
</dbReference>
<name>A0A6M2DVZ0_XENCH</name>
<evidence type="ECO:0000313" key="5">
    <source>
        <dbReference type="EMBL" id="NOV50283.1"/>
    </source>
</evidence>
<evidence type="ECO:0000259" key="4">
    <source>
        <dbReference type="PROSITE" id="PS50240"/>
    </source>
</evidence>
<dbReference type="AlphaFoldDB" id="A0A6M2DVZ0"/>